<keyword evidence="1" id="KW-1133">Transmembrane helix</keyword>
<feature type="transmembrane region" description="Helical" evidence="1">
    <location>
        <begin position="55"/>
        <end position="72"/>
    </location>
</feature>
<evidence type="ECO:0000256" key="1">
    <source>
        <dbReference type="SAM" id="Phobius"/>
    </source>
</evidence>
<accession>A0A6L9EB09</accession>
<name>A0A6L9EB09_9FLAO</name>
<evidence type="ECO:0000313" key="2">
    <source>
        <dbReference type="EMBL" id="NAS11843.1"/>
    </source>
</evidence>
<organism evidence="2 3">
    <name type="scientific">Poritiphilus flavus</name>
    <dbReference type="NCBI Taxonomy" id="2697053"/>
    <lineage>
        <taxon>Bacteria</taxon>
        <taxon>Pseudomonadati</taxon>
        <taxon>Bacteroidota</taxon>
        <taxon>Flavobacteriia</taxon>
        <taxon>Flavobacteriales</taxon>
        <taxon>Flavobacteriaceae</taxon>
        <taxon>Poritiphilus</taxon>
    </lineage>
</organism>
<dbReference type="EMBL" id="WXYO01000003">
    <property type="protein sequence ID" value="NAS11843.1"/>
    <property type="molecule type" value="Genomic_DNA"/>
</dbReference>
<sequence>MEENKEKILDQFIEKTVKEAGLDSPSMDFTSVVLSKLESQKSTITAYKPLISSRTWAILIAILSATGIWVLFGKAEFEFRWLKGLGLDTSAISTYMDRPVNIELPDIAMYAIVIMALFALLQAILLKARWDKRFLPG</sequence>
<dbReference type="RefSeq" id="WP_161434883.1">
    <property type="nucleotide sequence ID" value="NZ_WXYO01000003.1"/>
</dbReference>
<dbReference type="Proteomes" id="UP000475249">
    <property type="component" value="Unassembled WGS sequence"/>
</dbReference>
<keyword evidence="1" id="KW-0812">Transmembrane</keyword>
<keyword evidence="1" id="KW-0472">Membrane</keyword>
<protein>
    <submittedName>
        <fullName evidence="2">Uncharacterized protein</fullName>
    </submittedName>
</protein>
<feature type="transmembrane region" description="Helical" evidence="1">
    <location>
        <begin position="107"/>
        <end position="126"/>
    </location>
</feature>
<comment type="caution">
    <text evidence="2">The sequence shown here is derived from an EMBL/GenBank/DDBJ whole genome shotgun (WGS) entry which is preliminary data.</text>
</comment>
<gene>
    <name evidence="2" type="ORF">GTQ38_07520</name>
</gene>
<reference evidence="2 3" key="1">
    <citation type="submission" date="2020-01" db="EMBL/GenBank/DDBJ databases">
        <title>Bacteria diversity of Porities sp.</title>
        <authorList>
            <person name="Wang G."/>
        </authorList>
    </citation>
    <scope>NUCLEOTIDE SEQUENCE [LARGE SCALE GENOMIC DNA]</scope>
    <source>
        <strain evidence="2 3">R33</strain>
    </source>
</reference>
<proteinExistence type="predicted"/>
<dbReference type="AlphaFoldDB" id="A0A6L9EB09"/>
<keyword evidence="3" id="KW-1185">Reference proteome</keyword>
<evidence type="ECO:0000313" key="3">
    <source>
        <dbReference type="Proteomes" id="UP000475249"/>
    </source>
</evidence>